<evidence type="ECO:0000256" key="5">
    <source>
        <dbReference type="RuleBase" id="RU361277"/>
    </source>
</evidence>
<dbReference type="Gene3D" id="3.40.50.720">
    <property type="entry name" value="NAD(P)-binding Rossmann-like Domain"/>
    <property type="match status" value="1"/>
</dbReference>
<dbReference type="AlphaFoldDB" id="A0A2V0P2I0"/>
<comment type="caution">
    <text evidence="7">The sequence shown here is derived from an EMBL/GenBank/DDBJ whole genome shotgun (WGS) entry which is preliminary data.</text>
</comment>
<organism evidence="7 8">
    <name type="scientific">Raphidocelis subcapitata</name>
    <dbReference type="NCBI Taxonomy" id="307507"/>
    <lineage>
        <taxon>Eukaryota</taxon>
        <taxon>Viridiplantae</taxon>
        <taxon>Chlorophyta</taxon>
        <taxon>core chlorophytes</taxon>
        <taxon>Chlorophyceae</taxon>
        <taxon>CS clade</taxon>
        <taxon>Sphaeropleales</taxon>
        <taxon>Selenastraceae</taxon>
        <taxon>Raphidocelis</taxon>
    </lineage>
</organism>
<dbReference type="GO" id="GO:0008270">
    <property type="term" value="F:zinc ion binding"/>
    <property type="evidence" value="ECO:0007669"/>
    <property type="project" value="InterPro"/>
</dbReference>
<keyword evidence="4" id="KW-0560">Oxidoreductase</keyword>
<gene>
    <name evidence="7" type="ORF">Rsub_04397</name>
</gene>
<dbReference type="GO" id="GO:0016491">
    <property type="term" value="F:oxidoreductase activity"/>
    <property type="evidence" value="ECO:0007669"/>
    <property type="project" value="UniProtKB-KW"/>
</dbReference>
<dbReference type="Gene3D" id="3.90.180.10">
    <property type="entry name" value="Medium-chain alcohol dehydrogenases, catalytic domain"/>
    <property type="match status" value="1"/>
</dbReference>
<dbReference type="SUPFAM" id="SSF50129">
    <property type="entry name" value="GroES-like"/>
    <property type="match status" value="1"/>
</dbReference>
<reference evidence="7 8" key="1">
    <citation type="journal article" date="2018" name="Sci. Rep.">
        <title>Raphidocelis subcapitata (=Pseudokirchneriella subcapitata) provides an insight into genome evolution and environmental adaptations in the Sphaeropleales.</title>
        <authorList>
            <person name="Suzuki S."/>
            <person name="Yamaguchi H."/>
            <person name="Nakajima N."/>
            <person name="Kawachi M."/>
        </authorList>
    </citation>
    <scope>NUCLEOTIDE SEQUENCE [LARGE SCALE GENOMIC DNA]</scope>
    <source>
        <strain evidence="7 8">NIES-35</strain>
    </source>
</reference>
<evidence type="ECO:0000313" key="7">
    <source>
        <dbReference type="EMBL" id="GBF92050.1"/>
    </source>
</evidence>
<dbReference type="Pfam" id="PF08240">
    <property type="entry name" value="ADH_N"/>
    <property type="match status" value="1"/>
</dbReference>
<dbReference type="Pfam" id="PF00107">
    <property type="entry name" value="ADH_zinc_N"/>
    <property type="match status" value="1"/>
</dbReference>
<dbReference type="InterPro" id="IPR011032">
    <property type="entry name" value="GroES-like_sf"/>
</dbReference>
<comment type="similarity">
    <text evidence="5">Belongs to the zinc-containing alcohol dehydrogenase family.</text>
</comment>
<keyword evidence="2 5" id="KW-0479">Metal-binding</keyword>
<keyword evidence="3 5" id="KW-0862">Zinc</keyword>
<keyword evidence="8" id="KW-1185">Reference proteome</keyword>
<accession>A0A2V0P2I0</accession>
<dbReference type="InterPro" id="IPR013149">
    <property type="entry name" value="ADH-like_C"/>
</dbReference>
<evidence type="ECO:0000256" key="2">
    <source>
        <dbReference type="ARBA" id="ARBA00022723"/>
    </source>
</evidence>
<evidence type="ECO:0000313" key="8">
    <source>
        <dbReference type="Proteomes" id="UP000247498"/>
    </source>
</evidence>
<dbReference type="STRING" id="307507.A0A2V0P2I0"/>
<evidence type="ECO:0000256" key="1">
    <source>
        <dbReference type="ARBA" id="ARBA00001947"/>
    </source>
</evidence>
<dbReference type="InParanoid" id="A0A2V0P2I0"/>
<dbReference type="PROSITE" id="PS00059">
    <property type="entry name" value="ADH_ZINC"/>
    <property type="match status" value="1"/>
</dbReference>
<dbReference type="InterPro" id="IPR013154">
    <property type="entry name" value="ADH-like_N"/>
</dbReference>
<dbReference type="InterPro" id="IPR020843">
    <property type="entry name" value="ER"/>
</dbReference>
<dbReference type="EMBL" id="BDRX01000029">
    <property type="protein sequence ID" value="GBF92050.1"/>
    <property type="molecule type" value="Genomic_DNA"/>
</dbReference>
<dbReference type="Proteomes" id="UP000247498">
    <property type="component" value="Unassembled WGS sequence"/>
</dbReference>
<dbReference type="InterPro" id="IPR002328">
    <property type="entry name" value="ADH_Zn_CS"/>
</dbReference>
<evidence type="ECO:0000256" key="4">
    <source>
        <dbReference type="ARBA" id="ARBA00023002"/>
    </source>
</evidence>
<dbReference type="PANTHER" id="PTHR42813">
    <property type="entry name" value="ZINC-TYPE ALCOHOL DEHYDROGENASE-LIKE"/>
    <property type="match status" value="1"/>
</dbReference>
<dbReference type="InterPro" id="IPR036291">
    <property type="entry name" value="NAD(P)-bd_dom_sf"/>
</dbReference>
<dbReference type="PANTHER" id="PTHR42813:SF2">
    <property type="entry name" value="DEHYDROGENASE, ZINC-CONTAINING, PUTATIVE (AFU_ORTHOLOGUE AFUA_2G02810)-RELATED"/>
    <property type="match status" value="1"/>
</dbReference>
<feature type="domain" description="Enoyl reductase (ER)" evidence="6">
    <location>
        <begin position="8"/>
        <end position="357"/>
    </location>
</feature>
<dbReference type="SUPFAM" id="SSF51735">
    <property type="entry name" value="NAD(P)-binding Rossmann-fold domains"/>
    <property type="match status" value="1"/>
</dbReference>
<proteinExistence type="inferred from homology"/>
<name>A0A2V0P2I0_9CHLO</name>
<dbReference type="OrthoDB" id="256333at2759"/>
<protein>
    <recommendedName>
        <fullName evidence="6">Enoyl reductase (ER) domain-containing protein</fullName>
    </recommendedName>
</protein>
<evidence type="ECO:0000256" key="3">
    <source>
        <dbReference type="ARBA" id="ARBA00022833"/>
    </source>
</evidence>
<dbReference type="SMART" id="SM00829">
    <property type="entry name" value="PKS_ER"/>
    <property type="match status" value="1"/>
</dbReference>
<sequence length="361" mass="37514">MRALVFEGVGRIALADDAPEPRLLAGTDAVVRISLCALCGSDLHPVRGDERGIVPGTVVGHEFVGVVSQLGSEVTGLAVGDRVMSPFTCSCSECFYCKKGLTCRCTHPEARVLGWRSEPPPDAPAGSEPSGLHGAQAQFVRVPLASSTLVKVPADVSDEEALLLGDILSTAFFCADQGGVSPGDAVAVVGCGPVGLLAILAARERGAAKVFAVDGVPGRRAKAAELGATPLEPSEAAAAVAEATGGRGADVALEAVGAAGALRLAFDVVRPAGVVSSVGVQVGAAFPMRPMEAYDKNITLRFGRCPARAYMERLLPIVRARRWPFASIITHRLPLSEGVAAYEAFEARREGWLKVVLDPWA</sequence>
<comment type="cofactor">
    <cofactor evidence="1 5">
        <name>Zn(2+)</name>
        <dbReference type="ChEBI" id="CHEBI:29105"/>
    </cofactor>
</comment>
<evidence type="ECO:0000259" key="6">
    <source>
        <dbReference type="SMART" id="SM00829"/>
    </source>
</evidence>